<dbReference type="WBParaSite" id="maker-uti_cns_0006003-snap-gene-0.9-mRNA-1">
    <property type="protein sequence ID" value="maker-uti_cns_0006003-snap-gene-0.9-mRNA-1"/>
    <property type="gene ID" value="maker-uti_cns_0006003-snap-gene-0.9"/>
</dbReference>
<keyword evidence="2 6" id="KW-0812">Transmembrane</keyword>
<dbReference type="Pfam" id="PF00083">
    <property type="entry name" value="Sugar_tr"/>
    <property type="match status" value="1"/>
</dbReference>
<dbReference type="Proteomes" id="UP000095280">
    <property type="component" value="Unplaced"/>
</dbReference>
<feature type="transmembrane region" description="Helical" evidence="6">
    <location>
        <begin position="236"/>
        <end position="254"/>
    </location>
</feature>
<evidence type="ECO:0000259" key="7">
    <source>
        <dbReference type="PROSITE" id="PS50850"/>
    </source>
</evidence>
<dbReference type="AlphaFoldDB" id="A0A1I8HFR1"/>
<protein>
    <submittedName>
        <fullName evidence="9 10">MFS domain-containing protein</fullName>
    </submittedName>
</protein>
<evidence type="ECO:0000256" key="2">
    <source>
        <dbReference type="ARBA" id="ARBA00022692"/>
    </source>
</evidence>
<feature type="transmembrane region" description="Helical" evidence="6">
    <location>
        <begin position="390"/>
        <end position="411"/>
    </location>
</feature>
<dbReference type="GO" id="GO:0016020">
    <property type="term" value="C:membrane"/>
    <property type="evidence" value="ECO:0007669"/>
    <property type="project" value="UniProtKB-SubCell"/>
</dbReference>
<evidence type="ECO:0000313" key="9">
    <source>
        <dbReference type="WBParaSite" id="maker-uti_cns_0006003-snap-gene-0.9-mRNA-1"/>
    </source>
</evidence>
<evidence type="ECO:0000256" key="6">
    <source>
        <dbReference type="SAM" id="Phobius"/>
    </source>
</evidence>
<feature type="transmembrane region" description="Helical" evidence="6">
    <location>
        <begin position="203"/>
        <end position="224"/>
    </location>
</feature>
<dbReference type="InterPro" id="IPR005829">
    <property type="entry name" value="Sugar_transporter_CS"/>
</dbReference>
<proteinExistence type="predicted"/>
<feature type="region of interest" description="Disordered" evidence="5">
    <location>
        <begin position="320"/>
        <end position="342"/>
    </location>
</feature>
<accession>A0A1I8HFR1</accession>
<reference evidence="9 10" key="1">
    <citation type="submission" date="2016-11" db="UniProtKB">
        <authorList>
            <consortium name="WormBaseParasite"/>
        </authorList>
    </citation>
    <scope>IDENTIFICATION</scope>
</reference>
<evidence type="ECO:0000256" key="3">
    <source>
        <dbReference type="ARBA" id="ARBA00022989"/>
    </source>
</evidence>
<evidence type="ECO:0000256" key="4">
    <source>
        <dbReference type="ARBA" id="ARBA00023136"/>
    </source>
</evidence>
<keyword evidence="3 6" id="KW-1133">Transmembrane helix</keyword>
<dbReference type="PROSITE" id="PS00216">
    <property type="entry name" value="SUGAR_TRANSPORT_1"/>
    <property type="match status" value="1"/>
</dbReference>
<dbReference type="InterPro" id="IPR036259">
    <property type="entry name" value="MFS_trans_sf"/>
</dbReference>
<sequence>MTLNFDDLLKQIGGFGRAQLLIFLVPALIAILSGFHTLAPIYLLYTPEYRCRPQSGIGSNRSTLNESVAQNLESIGKCSYGNETGPACHEWIYDQTEFASTFVTEVLIVLKYLIISLYLASNGPPYHKPLLPKFNLVCKNALVGTWIKTCTFAGFMVGVFVTGFLSDLLGRRRCLIACLCLYGSAALGSAFCQSPVAMALTRFFIGFGAMGAFTVSFVIGTEIVGPEARFHTGMAIEYFWTLGSCAVAGLAYLIHDWRHLQLVLSAPVLLVLVASLPPAVVPESPRWLLHKGRVNEARDVIRRMARLNRATVDIGRELDSVLEGDGPDNGGGGGRSTEKVTPSLTEASTDCAAVRVDDGSGQRSEPRWRHRFRAAAVAARQLICQAPRLLAEYCIICFNWFSIALVYYGLIMGSGTLPGSIFLTSLLTAMVEFPAYILGHATVNRLGRKVVCVAFNSLSAVSLFGLLLVVLLAPGKSQISHLRLFGLASPLLVASRPEFLFAHRLKSRGAWKAFPGRPNEGVWAPVDACKMLFNTTAFGVIYLWTAELYPTSIRNIGVSTSSMCARIGTLFAPALADIQNFVPGKAGTVLAYSIFVSISVAAVLLAMFVPETGNRKLPDSLEQMISIRTGSAGWTEESKENEAGLAEDSVGNSTKL</sequence>
<keyword evidence="8" id="KW-1185">Reference proteome</keyword>
<dbReference type="InterPro" id="IPR020846">
    <property type="entry name" value="MFS_dom"/>
</dbReference>
<dbReference type="Gene3D" id="1.20.1250.20">
    <property type="entry name" value="MFS general substrate transporter like domains"/>
    <property type="match status" value="1"/>
</dbReference>
<feature type="transmembrane region" description="Helical" evidence="6">
    <location>
        <begin position="174"/>
        <end position="191"/>
    </location>
</feature>
<dbReference type="WBParaSite" id="maker-uti_cns_0045612-snap-gene-0.18-mRNA-1">
    <property type="protein sequence ID" value="maker-uti_cns_0045612-snap-gene-0.18-mRNA-1"/>
    <property type="gene ID" value="maker-uti_cns_0045612-snap-gene-0.18"/>
</dbReference>
<comment type="subcellular location">
    <subcellularLocation>
        <location evidence="1">Membrane</location>
        <topology evidence="1">Multi-pass membrane protein</topology>
    </subcellularLocation>
</comment>
<feature type="transmembrane region" description="Helical" evidence="6">
    <location>
        <begin position="589"/>
        <end position="609"/>
    </location>
</feature>
<feature type="region of interest" description="Disordered" evidence="5">
    <location>
        <begin position="633"/>
        <end position="656"/>
    </location>
</feature>
<name>A0A1I8HFR1_9PLAT</name>
<keyword evidence="4 6" id="KW-0472">Membrane</keyword>
<feature type="transmembrane region" description="Helical" evidence="6">
    <location>
        <begin position="20"/>
        <end position="45"/>
    </location>
</feature>
<feature type="transmembrane region" description="Helical" evidence="6">
    <location>
        <begin position="141"/>
        <end position="162"/>
    </location>
</feature>
<dbReference type="InterPro" id="IPR005828">
    <property type="entry name" value="MFS_sugar_transport-like"/>
</dbReference>
<dbReference type="PANTHER" id="PTHR24064">
    <property type="entry name" value="SOLUTE CARRIER FAMILY 22 MEMBER"/>
    <property type="match status" value="1"/>
</dbReference>
<feature type="domain" description="Major facilitator superfamily (MFS) profile" evidence="7">
    <location>
        <begin position="97"/>
        <end position="614"/>
    </location>
</feature>
<dbReference type="GO" id="GO:0022857">
    <property type="term" value="F:transmembrane transporter activity"/>
    <property type="evidence" value="ECO:0007669"/>
    <property type="project" value="InterPro"/>
</dbReference>
<feature type="transmembrane region" description="Helical" evidence="6">
    <location>
        <begin position="417"/>
        <end position="438"/>
    </location>
</feature>
<evidence type="ECO:0000313" key="8">
    <source>
        <dbReference type="Proteomes" id="UP000095280"/>
    </source>
</evidence>
<evidence type="ECO:0000256" key="1">
    <source>
        <dbReference type="ARBA" id="ARBA00004141"/>
    </source>
</evidence>
<evidence type="ECO:0000313" key="10">
    <source>
        <dbReference type="WBParaSite" id="maker-uti_cns_0045612-snap-gene-0.18-mRNA-1"/>
    </source>
</evidence>
<feature type="transmembrane region" description="Helical" evidence="6">
    <location>
        <begin position="450"/>
        <end position="472"/>
    </location>
</feature>
<dbReference type="PROSITE" id="PS50850">
    <property type="entry name" value="MFS"/>
    <property type="match status" value="1"/>
</dbReference>
<feature type="transmembrane region" description="Helical" evidence="6">
    <location>
        <begin position="260"/>
        <end position="281"/>
    </location>
</feature>
<feature type="transmembrane region" description="Helical" evidence="6">
    <location>
        <begin position="102"/>
        <end position="121"/>
    </location>
</feature>
<evidence type="ECO:0000256" key="5">
    <source>
        <dbReference type="SAM" id="MobiDB-lite"/>
    </source>
</evidence>
<dbReference type="SUPFAM" id="SSF103473">
    <property type="entry name" value="MFS general substrate transporter"/>
    <property type="match status" value="1"/>
</dbReference>
<organism evidence="8 9">
    <name type="scientific">Macrostomum lignano</name>
    <dbReference type="NCBI Taxonomy" id="282301"/>
    <lineage>
        <taxon>Eukaryota</taxon>
        <taxon>Metazoa</taxon>
        <taxon>Spiralia</taxon>
        <taxon>Lophotrochozoa</taxon>
        <taxon>Platyhelminthes</taxon>
        <taxon>Rhabditophora</taxon>
        <taxon>Macrostomorpha</taxon>
        <taxon>Macrostomida</taxon>
        <taxon>Macrostomidae</taxon>
        <taxon>Macrostomum</taxon>
    </lineage>
</organism>